<dbReference type="SUPFAM" id="SSF56112">
    <property type="entry name" value="Protein kinase-like (PK-like)"/>
    <property type="match status" value="1"/>
</dbReference>
<accession>A0ABU6LQ01</accession>
<dbReference type="EMBL" id="JAYXNZ010000002">
    <property type="protein sequence ID" value="MEC7051361.1"/>
    <property type="molecule type" value="Genomic_DNA"/>
</dbReference>
<reference evidence="3 4" key="1">
    <citation type="submission" date="2024-01" db="EMBL/GenBank/DDBJ databases">
        <title>Genome analysis.</title>
        <authorList>
            <person name="Zhang K."/>
        </authorList>
    </citation>
    <scope>NUCLEOTIDE SEQUENCE [LARGE SCALE GENOMIC DNA]</scope>
    <source>
        <strain evidence="3 4">CGMCC 4.1753</strain>
    </source>
</reference>
<dbReference type="PANTHER" id="PTHR19879">
    <property type="entry name" value="TRANSCRIPTION INITIATION FACTOR TFIID"/>
    <property type="match status" value="1"/>
</dbReference>
<evidence type="ECO:0000256" key="1">
    <source>
        <dbReference type="SAM" id="MobiDB-lite"/>
    </source>
</evidence>
<dbReference type="SUPFAM" id="SSF50969">
    <property type="entry name" value="YVTN repeat-like/Quinoprotein amine dehydrogenase"/>
    <property type="match status" value="1"/>
</dbReference>
<dbReference type="InterPro" id="IPR008271">
    <property type="entry name" value="Ser/Thr_kinase_AS"/>
</dbReference>
<dbReference type="PROSITE" id="PS50011">
    <property type="entry name" value="PROTEIN_KINASE_DOM"/>
    <property type="match status" value="1"/>
</dbReference>
<dbReference type="Pfam" id="PF00400">
    <property type="entry name" value="WD40"/>
    <property type="match status" value="1"/>
</dbReference>
<sequence>MHIEEAASSPPSFVGRYRLGRRVGSGGQGTVYEAYDLEGARFALKLLHSTGAEDSEAARRLAKEVAAARRVSVACTARLVEAVVDGPRPYVVSEFIDGPTLRAAVREHGPFRGEDLHRLALAVVVALCGIHDAHVVHRDLKPDNVLLGGSGPVVIDFGVARLLELTATQPAGLAGTPAYTAPEVFDGRPAGPGADVFAWGATVLFAATGRDPFGGEHLGHTVSLVRGGRYDRSMLGEPLDSLVEAALHEDPARRPGAMGLLYALTSTPCPEQLVGRDGEPAVAEGTRQARLLRPPAGSGGPPPPLGDIAEHVFAGLSAAEQDCARDVFLRTVVAGDDSSGMRDTVRSVALEEWSDADAPGRAASVRGVLTAFTAAGLLTCDDGEGSEPSAVGVRSSALVVAWPRLRSWIAEDREGLRIHRRLGEGARSWQAHGRADDALVQGVELDRMLEWSTTAPAHLRLSFVEQAYLATAQRVGRRRRVQRRRLTLTALVLAFLAVVSATVAWNLNTLSEERRTRLKQEQTESAARRAASRAEALRHWDPLTARLLNVAAWRIAHLEETRAGLLAAATQPEHDERVLPAGPSMWSDDASTIVHAQGGARIIVQDFTTGQVRGTLSPGTKGFDSLFAGTVVNANGSVIALPGTAGARLWRPPSRSPGEKTYGTSGSVPLRVSGDGGILVTGEDGEVHVWDTAKSRRTVRVRVPHTYPSSVALSRDGRRLAVFRRDVVELWDTRTGRRVGQPLLRADDVDLLEFSPDSRLLGTAVSGSAEGTVRLWNARTGAAKDAAFSYTPHVVRGVRDVKFAFSPNGRFLAIAERDAIWVKDIEGQATVGKYELPVVDRPPSISFGADSYTLHYFASMPADREHWAVRTVAWRSQATRYGTGPAHDATFSGDGSRLAVSRTAGHGRPRPFVELHDTAAGRVVGKPFTPAGSPEISGISLSRDGRTLAVTGEGTVTVWDTGRHRVLAELHPGTRKDTGAYYYTSPVGVVLAPDGRHVATHGPHSLRMWAVSDGRVSSSVPKVTGLPIAFAPDNATVITNNGEIVDTRTGTVRRPFDSASTRRAAVSADGRVLAADEGDERVRLWDLARNRSIGVIAPNWVSHGMLFGEPPAEMALSADGRTLVVASPDGGPVQLWDTSSLRRIGDPILPDGLPSALAFNARTGHLLTVPDGSDDDTKSPLLESYAFASKAIVEAVCAQASRTLSRQEWQTHIPNVPYRNICP</sequence>
<dbReference type="InterPro" id="IPR049052">
    <property type="entry name" value="nSTAND1"/>
</dbReference>
<dbReference type="PROSITE" id="PS00108">
    <property type="entry name" value="PROTEIN_KINASE_ST"/>
    <property type="match status" value="1"/>
</dbReference>
<dbReference type="InterPro" id="IPR011009">
    <property type="entry name" value="Kinase-like_dom_sf"/>
</dbReference>
<name>A0ABU6LQ01_9ACTN</name>
<proteinExistence type="predicted"/>
<dbReference type="SUPFAM" id="SSF50974">
    <property type="entry name" value="Nitrous oxide reductase, N-terminal domain"/>
    <property type="match status" value="1"/>
</dbReference>
<dbReference type="InterPro" id="IPR011044">
    <property type="entry name" value="Quino_amine_DH_bsu"/>
</dbReference>
<feature type="region of interest" description="Disordered" evidence="1">
    <location>
        <begin position="885"/>
        <end position="909"/>
    </location>
</feature>
<dbReference type="Gene3D" id="1.10.510.10">
    <property type="entry name" value="Transferase(Phosphotransferase) domain 1"/>
    <property type="match status" value="1"/>
</dbReference>
<gene>
    <name evidence="3" type="ORF">RFN57_03445</name>
</gene>
<dbReference type="PANTHER" id="PTHR19879:SF9">
    <property type="entry name" value="TRANSCRIPTION INITIATION FACTOR TFIID SUBUNIT 5"/>
    <property type="match status" value="1"/>
</dbReference>
<keyword evidence="3" id="KW-0723">Serine/threonine-protein kinase</keyword>
<keyword evidence="3" id="KW-0418">Kinase</keyword>
<dbReference type="InterPro" id="IPR001680">
    <property type="entry name" value="WD40_rpt"/>
</dbReference>
<dbReference type="RefSeq" id="WP_191848636.1">
    <property type="nucleotide sequence ID" value="NZ_BMUO01000015.1"/>
</dbReference>
<keyword evidence="3" id="KW-0808">Transferase</keyword>
<dbReference type="InterPro" id="IPR015943">
    <property type="entry name" value="WD40/YVTN_repeat-like_dom_sf"/>
</dbReference>
<dbReference type="Gene3D" id="3.30.200.20">
    <property type="entry name" value="Phosphorylase Kinase, domain 1"/>
    <property type="match status" value="1"/>
</dbReference>
<dbReference type="InterPro" id="IPR000719">
    <property type="entry name" value="Prot_kinase_dom"/>
</dbReference>
<protein>
    <submittedName>
        <fullName evidence="3">WD40 repeat domain-containing serine/threonine protein kinase</fullName>
    </submittedName>
</protein>
<comment type="caution">
    <text evidence="3">The sequence shown here is derived from an EMBL/GenBank/DDBJ whole genome shotgun (WGS) entry which is preliminary data.</text>
</comment>
<dbReference type="Pfam" id="PF00069">
    <property type="entry name" value="Pkinase"/>
    <property type="match status" value="1"/>
</dbReference>
<dbReference type="InterPro" id="IPR011045">
    <property type="entry name" value="N2O_reductase_N"/>
</dbReference>
<dbReference type="Pfam" id="PF20703">
    <property type="entry name" value="nSTAND1"/>
    <property type="match status" value="1"/>
</dbReference>
<dbReference type="SUPFAM" id="SSF82171">
    <property type="entry name" value="DPP6 N-terminal domain-like"/>
    <property type="match status" value="1"/>
</dbReference>
<dbReference type="SMART" id="SM00220">
    <property type="entry name" value="S_TKc"/>
    <property type="match status" value="1"/>
</dbReference>
<dbReference type="GO" id="GO:0004674">
    <property type="term" value="F:protein serine/threonine kinase activity"/>
    <property type="evidence" value="ECO:0007669"/>
    <property type="project" value="UniProtKB-KW"/>
</dbReference>
<dbReference type="Proteomes" id="UP001353952">
    <property type="component" value="Unassembled WGS sequence"/>
</dbReference>
<dbReference type="Gene3D" id="2.130.10.10">
    <property type="entry name" value="YVTN repeat-like/Quinoprotein amine dehydrogenase"/>
    <property type="match status" value="3"/>
</dbReference>
<evidence type="ECO:0000259" key="2">
    <source>
        <dbReference type="PROSITE" id="PS50011"/>
    </source>
</evidence>
<dbReference type="CDD" id="cd14014">
    <property type="entry name" value="STKc_PknB_like"/>
    <property type="match status" value="1"/>
</dbReference>
<evidence type="ECO:0000313" key="3">
    <source>
        <dbReference type="EMBL" id="MEC7051361.1"/>
    </source>
</evidence>
<keyword evidence="4" id="KW-1185">Reference proteome</keyword>
<feature type="domain" description="Protein kinase" evidence="2">
    <location>
        <begin position="17"/>
        <end position="274"/>
    </location>
</feature>
<organism evidence="3 4">
    <name type="scientific">Streptomyces violaceochromogenes</name>
    <dbReference type="NCBI Taxonomy" id="67377"/>
    <lineage>
        <taxon>Bacteria</taxon>
        <taxon>Bacillati</taxon>
        <taxon>Actinomycetota</taxon>
        <taxon>Actinomycetes</taxon>
        <taxon>Kitasatosporales</taxon>
        <taxon>Streptomycetaceae</taxon>
        <taxon>Streptomyces</taxon>
    </lineage>
</organism>
<evidence type="ECO:0000313" key="4">
    <source>
        <dbReference type="Proteomes" id="UP001353952"/>
    </source>
</evidence>
<dbReference type="SMART" id="SM00320">
    <property type="entry name" value="WD40"/>
    <property type="match status" value="6"/>
</dbReference>